<sequence>MQNKESSEKPNINQLVELPENFDNIIQITNNIDRLFSFSFNDNLVNDSQNKVVEKLCNIYNEERANSENIESILN</sequence>
<accession>A0ACA9MLP4</accession>
<protein>
    <submittedName>
        <fullName evidence="1">7239_t:CDS:1</fullName>
    </submittedName>
</protein>
<organism evidence="1 2">
    <name type="scientific">Scutellospora calospora</name>
    <dbReference type="NCBI Taxonomy" id="85575"/>
    <lineage>
        <taxon>Eukaryota</taxon>
        <taxon>Fungi</taxon>
        <taxon>Fungi incertae sedis</taxon>
        <taxon>Mucoromycota</taxon>
        <taxon>Glomeromycotina</taxon>
        <taxon>Glomeromycetes</taxon>
        <taxon>Diversisporales</taxon>
        <taxon>Gigasporaceae</taxon>
        <taxon>Scutellospora</taxon>
    </lineage>
</organism>
<dbReference type="Proteomes" id="UP000789860">
    <property type="component" value="Unassembled WGS sequence"/>
</dbReference>
<gene>
    <name evidence="1" type="ORF">SCALOS_LOCUS6821</name>
</gene>
<feature type="non-terminal residue" evidence="1">
    <location>
        <position position="75"/>
    </location>
</feature>
<comment type="caution">
    <text evidence="1">The sequence shown here is derived from an EMBL/GenBank/DDBJ whole genome shotgun (WGS) entry which is preliminary data.</text>
</comment>
<proteinExistence type="predicted"/>
<dbReference type="EMBL" id="CAJVPM010013928">
    <property type="protein sequence ID" value="CAG8597970.1"/>
    <property type="molecule type" value="Genomic_DNA"/>
</dbReference>
<evidence type="ECO:0000313" key="1">
    <source>
        <dbReference type="EMBL" id="CAG8597970.1"/>
    </source>
</evidence>
<reference evidence="1" key="1">
    <citation type="submission" date="2021-06" db="EMBL/GenBank/DDBJ databases">
        <authorList>
            <person name="Kallberg Y."/>
            <person name="Tangrot J."/>
            <person name="Rosling A."/>
        </authorList>
    </citation>
    <scope>NUCLEOTIDE SEQUENCE</scope>
    <source>
        <strain evidence="1">AU212A</strain>
    </source>
</reference>
<evidence type="ECO:0000313" key="2">
    <source>
        <dbReference type="Proteomes" id="UP000789860"/>
    </source>
</evidence>
<keyword evidence="2" id="KW-1185">Reference proteome</keyword>
<name>A0ACA9MLP4_9GLOM</name>